<gene>
    <name evidence="4" type="ORF">LTR09_006637</name>
</gene>
<dbReference type="Gene3D" id="1.10.1200.10">
    <property type="entry name" value="ACP-like"/>
    <property type="match status" value="1"/>
</dbReference>
<evidence type="ECO:0000313" key="4">
    <source>
        <dbReference type="EMBL" id="KAK3052427.1"/>
    </source>
</evidence>
<proteinExistence type="predicted"/>
<dbReference type="GO" id="GO:0031177">
    <property type="term" value="F:phosphopantetheine binding"/>
    <property type="evidence" value="ECO:0007669"/>
    <property type="project" value="InterPro"/>
</dbReference>
<comment type="caution">
    <text evidence="4">The sequence shown here is derived from an EMBL/GenBank/DDBJ whole genome shotgun (WGS) entry which is preliminary data.</text>
</comment>
<organism evidence="4 5">
    <name type="scientific">Extremus antarcticus</name>
    <dbReference type="NCBI Taxonomy" id="702011"/>
    <lineage>
        <taxon>Eukaryota</taxon>
        <taxon>Fungi</taxon>
        <taxon>Dikarya</taxon>
        <taxon>Ascomycota</taxon>
        <taxon>Pezizomycotina</taxon>
        <taxon>Dothideomycetes</taxon>
        <taxon>Dothideomycetidae</taxon>
        <taxon>Mycosphaerellales</taxon>
        <taxon>Extremaceae</taxon>
        <taxon>Extremus</taxon>
    </lineage>
</organism>
<dbReference type="SUPFAM" id="SSF47336">
    <property type="entry name" value="ACP-like"/>
    <property type="match status" value="1"/>
</dbReference>
<dbReference type="SUPFAM" id="SSF51735">
    <property type="entry name" value="NAD(P)-binding Rossmann-fold domains"/>
    <property type="match status" value="1"/>
</dbReference>
<sequence length="1081" mass="119053">MYLKHTPQLYLDAWTTRPCSNDDMDLNYFVCTLGEAAHTPGGRPFRTVTHLIEQQAQQHPDLPALGFYIVPPSSDGGAYGHNVLTFKAVYDGVIATAGLLSPLLDVSPEATVGLLSSSSPEFLFVWLGCIWLGHAVLLIAPECSATGITNLCQECDVSTLIVDKRNEDVGQQATRQELDRGQPGKLKCVKQPFAGRDIFVVLSSYPKQTAPAPHPDDEAVAYFHHTSGTSTGKPKPIPQTHYGSIGVLPALEGRDYATFTTTPLYHGGPADTFRAWSSNAMIWLFPSKDVPITAGNIVKCLQSSKEATESGKCSPVRYFGAVPYVLQMMAENESGTDWLRSMDLVSVGGAALPEDLGNGLVEQGVNLVSRFGSAESGFLLSSHRHYKNDRDWQYLRLAETSTQVKFEEREDGIMELVVLPEWPHMAKRNRDDGSYASSDLFEPHQKKRNAWRYHSRADSQLTLVTGLKFDPASLEAAISLVSPLVVDAMVFGNQKPYPGVLLFRSEEAASLSDDELIQHMAPLVEKACSRGQSHARIPRSMLVPMPYSKQPLDKSNKGTILRGKAEERYSERISSAYGKDDYQPNGQCSDEELLDVIKGIVVRPLAAQKDIDVDVDLFNAGVDSVASIQIRNNLQKLLPGNAGRLPTTIVEDCGTINNLLDHVMRVRHGQVEDSKGDVQDQMSRMVEEYSKFVKSPQLTATNGIDCSNPAPKVVVLTGATGALGSQVLDILRNDPAVCKIYCLVRGADVHAAHERVSKALSQRQLRFLTAGDTKVEVLQAALAARRLGLDDPTYDRLAREAAVIMHLAWSVNFRLKLPSFAKDVAAVQNLVNLALSSTRAECPRLVFCSSTASVMAYKETIPEQIIDDPTSASNTGYSQSKWVAEHVCNRANNENRLRGNISVFRVGQLSGDTRTGVWNSKEAWPLMLSTVKLLGALPDLGDEVLDWLPVDLAAQAMVEGAAIDEASEGTLRVCHILNDNRKPTWRDMLGWLSKRVSFETVSPTQWVNRLAFEADKGSNHPALQLLDHWKKAYQDKGSSDGEQQQPVRFQMEKTRALIPSLRVNPAVDEAYFNKLWEAMEQ</sequence>
<dbReference type="EMBL" id="JAWDJX010000021">
    <property type="protein sequence ID" value="KAK3052427.1"/>
    <property type="molecule type" value="Genomic_DNA"/>
</dbReference>
<dbReference type="InterPro" id="IPR036736">
    <property type="entry name" value="ACP-like_sf"/>
</dbReference>
<dbReference type="Pfam" id="PF07993">
    <property type="entry name" value="NAD_binding_4"/>
    <property type="match status" value="1"/>
</dbReference>
<evidence type="ECO:0000313" key="5">
    <source>
        <dbReference type="Proteomes" id="UP001271007"/>
    </source>
</evidence>
<dbReference type="PROSITE" id="PS50075">
    <property type="entry name" value="CARRIER"/>
    <property type="match status" value="1"/>
</dbReference>
<dbReference type="SUPFAM" id="SSF56801">
    <property type="entry name" value="Acetyl-CoA synthetase-like"/>
    <property type="match status" value="1"/>
</dbReference>
<dbReference type="InterPro" id="IPR036291">
    <property type="entry name" value="NAD(P)-bd_dom_sf"/>
</dbReference>
<feature type="domain" description="Carrier" evidence="3">
    <location>
        <begin position="588"/>
        <end position="667"/>
    </location>
</feature>
<keyword evidence="2" id="KW-0597">Phosphoprotein</keyword>
<dbReference type="InterPro" id="IPR051414">
    <property type="entry name" value="Adenylate-forming_Reductase"/>
</dbReference>
<dbReference type="InterPro" id="IPR020806">
    <property type="entry name" value="PKS_PP-bd"/>
</dbReference>
<dbReference type="InterPro" id="IPR013120">
    <property type="entry name" value="FAR_NAD-bd"/>
</dbReference>
<dbReference type="InterPro" id="IPR042099">
    <property type="entry name" value="ANL_N_sf"/>
</dbReference>
<dbReference type="PANTHER" id="PTHR43439">
    <property type="entry name" value="PHENYLACETATE-COENZYME A LIGASE"/>
    <property type="match status" value="1"/>
</dbReference>
<dbReference type="InterPro" id="IPR000873">
    <property type="entry name" value="AMP-dep_synth/lig_dom"/>
</dbReference>
<evidence type="ECO:0000259" key="3">
    <source>
        <dbReference type="PROSITE" id="PS50075"/>
    </source>
</evidence>
<evidence type="ECO:0000256" key="2">
    <source>
        <dbReference type="ARBA" id="ARBA00022553"/>
    </source>
</evidence>
<dbReference type="SMART" id="SM00823">
    <property type="entry name" value="PKS_PP"/>
    <property type="match status" value="1"/>
</dbReference>
<dbReference type="AlphaFoldDB" id="A0AAJ0DEJ3"/>
<keyword evidence="1" id="KW-0596">Phosphopantetheine</keyword>
<protein>
    <recommendedName>
        <fullName evidence="3">Carrier domain-containing protein</fullName>
    </recommendedName>
</protein>
<dbReference type="PANTHER" id="PTHR43439:SF2">
    <property type="entry name" value="ENZYME, PUTATIVE (JCVI)-RELATED"/>
    <property type="match status" value="1"/>
</dbReference>
<accession>A0AAJ0DEJ3</accession>
<dbReference type="Gene3D" id="3.40.50.12780">
    <property type="entry name" value="N-terminal domain of ligase-like"/>
    <property type="match status" value="1"/>
</dbReference>
<dbReference type="Pfam" id="PF23562">
    <property type="entry name" value="AMP-binding_C_3"/>
    <property type="match status" value="1"/>
</dbReference>
<dbReference type="Pfam" id="PF00550">
    <property type="entry name" value="PP-binding"/>
    <property type="match status" value="1"/>
</dbReference>
<reference evidence="4" key="1">
    <citation type="submission" date="2023-04" db="EMBL/GenBank/DDBJ databases">
        <title>Black Yeasts Isolated from many extreme environments.</title>
        <authorList>
            <person name="Coleine C."/>
            <person name="Stajich J.E."/>
            <person name="Selbmann L."/>
        </authorList>
    </citation>
    <scope>NUCLEOTIDE SEQUENCE</scope>
    <source>
        <strain evidence="4">CCFEE 5312</strain>
    </source>
</reference>
<keyword evidence="5" id="KW-1185">Reference proteome</keyword>
<evidence type="ECO:0000256" key="1">
    <source>
        <dbReference type="ARBA" id="ARBA00022450"/>
    </source>
</evidence>
<dbReference type="Proteomes" id="UP001271007">
    <property type="component" value="Unassembled WGS sequence"/>
</dbReference>
<name>A0AAJ0DEJ3_9PEZI</name>
<dbReference type="InterPro" id="IPR009081">
    <property type="entry name" value="PP-bd_ACP"/>
</dbReference>
<dbReference type="Pfam" id="PF00501">
    <property type="entry name" value="AMP-binding"/>
    <property type="match status" value="1"/>
</dbReference>
<dbReference type="Gene3D" id="3.40.50.720">
    <property type="entry name" value="NAD(P)-binding Rossmann-like Domain"/>
    <property type="match status" value="1"/>
</dbReference>